<evidence type="ECO:0000313" key="2">
    <source>
        <dbReference type="EMBL" id="CAA9388119.1"/>
    </source>
</evidence>
<feature type="transmembrane region" description="Helical" evidence="1">
    <location>
        <begin position="70"/>
        <end position="92"/>
    </location>
</feature>
<sequence>MVEVSFLASFMGGLLSLLSPCSALLLPAFFAYAFQSRFELAWRTAVFYAGLTATLVPLGMGLAAVSRLVYGYRGTLILVSGLLIIGLGILQISGRGFSFVPARLGGVRGDSPLSTFVLGAVYGFAGFCSGPILGAVLTVAASSGSPLYGAGLLAIYAAGMAAPLFAMALLWDRLDLGHRRWLRGREITLPGGVSVHSTNLVSGVMFILLGTVFIVFQGTSALEGFYAANGATDLAFAAERWVNGLAESAPIALMLAVLAVVFAGFALYKLARRLPRRGKKRPADHGG</sequence>
<reference evidence="2" key="1">
    <citation type="submission" date="2020-02" db="EMBL/GenBank/DDBJ databases">
        <authorList>
            <person name="Meier V. D."/>
        </authorList>
    </citation>
    <scope>NUCLEOTIDE SEQUENCE</scope>
    <source>
        <strain evidence="2">AVDCRST_MAG03</strain>
    </source>
</reference>
<dbReference type="EMBL" id="CADCUT010000023">
    <property type="protein sequence ID" value="CAA9388119.1"/>
    <property type="molecule type" value="Genomic_DNA"/>
</dbReference>
<keyword evidence="1" id="KW-0812">Transmembrane</keyword>
<proteinExistence type="predicted"/>
<dbReference type="AlphaFoldDB" id="A0A6J4NHC5"/>
<accession>A0A6J4NHC5</accession>
<feature type="transmembrane region" description="Helical" evidence="1">
    <location>
        <begin position="192"/>
        <end position="216"/>
    </location>
</feature>
<dbReference type="InterPro" id="IPR051790">
    <property type="entry name" value="Cytochrome_c-biogenesis_DsbD"/>
</dbReference>
<protein>
    <submittedName>
        <fullName evidence="2">Cytochrome c-type biogenesis protein CcdA (DsbD analog)</fullName>
    </submittedName>
</protein>
<feature type="transmembrane region" description="Helical" evidence="1">
    <location>
        <begin position="251"/>
        <end position="271"/>
    </location>
</feature>
<dbReference type="PANTHER" id="PTHR31272:SF4">
    <property type="entry name" value="CYTOCHROME C-TYPE BIOGENESIS PROTEIN HI_1454-RELATED"/>
    <property type="match status" value="1"/>
</dbReference>
<feature type="transmembrane region" description="Helical" evidence="1">
    <location>
        <begin position="113"/>
        <end position="141"/>
    </location>
</feature>
<feature type="transmembrane region" description="Helical" evidence="1">
    <location>
        <begin position="45"/>
        <end position="64"/>
    </location>
</feature>
<feature type="transmembrane region" description="Helical" evidence="1">
    <location>
        <begin position="147"/>
        <end position="171"/>
    </location>
</feature>
<keyword evidence="1" id="KW-0472">Membrane</keyword>
<feature type="transmembrane region" description="Helical" evidence="1">
    <location>
        <begin position="6"/>
        <end position="33"/>
    </location>
</feature>
<evidence type="ECO:0000256" key="1">
    <source>
        <dbReference type="SAM" id="Phobius"/>
    </source>
</evidence>
<keyword evidence="1" id="KW-1133">Transmembrane helix</keyword>
<gene>
    <name evidence="2" type="ORF">AVDCRST_MAG03-344</name>
</gene>
<dbReference type="PANTHER" id="PTHR31272">
    <property type="entry name" value="CYTOCHROME C-TYPE BIOGENESIS PROTEIN HI_1454-RELATED"/>
    <property type="match status" value="1"/>
</dbReference>
<organism evidence="2">
    <name type="scientific">uncultured Rubrobacteraceae bacterium</name>
    <dbReference type="NCBI Taxonomy" id="349277"/>
    <lineage>
        <taxon>Bacteria</taxon>
        <taxon>Bacillati</taxon>
        <taxon>Actinomycetota</taxon>
        <taxon>Rubrobacteria</taxon>
        <taxon>Rubrobacterales</taxon>
        <taxon>Rubrobacteraceae</taxon>
        <taxon>environmental samples</taxon>
    </lineage>
</organism>
<name>A0A6J4NHC5_9ACTN</name>